<dbReference type="EMBL" id="AUSU01000102">
    <property type="protein sequence ID" value="EPS74345.1"/>
    <property type="molecule type" value="Genomic_DNA"/>
</dbReference>
<feature type="non-terminal residue" evidence="1">
    <location>
        <position position="1"/>
    </location>
</feature>
<protein>
    <submittedName>
        <fullName evidence="1">Uncharacterized protein</fullName>
    </submittedName>
</protein>
<comment type="caution">
    <text evidence="1">The sequence shown here is derived from an EMBL/GenBank/DDBJ whole genome shotgun (WGS) entry which is preliminary data.</text>
</comment>
<dbReference type="AlphaFoldDB" id="S8D4P1"/>
<dbReference type="OrthoDB" id="1531664at2759"/>
<reference evidence="1 2" key="1">
    <citation type="journal article" date="2013" name="BMC Genomics">
        <title>The miniature genome of a carnivorous plant Genlisea aurea contains a low number of genes and short non-coding sequences.</title>
        <authorList>
            <person name="Leushkin E.V."/>
            <person name="Sutormin R.A."/>
            <person name="Nabieva E.R."/>
            <person name="Penin A.A."/>
            <person name="Kondrashov A.S."/>
            <person name="Logacheva M.D."/>
        </authorList>
    </citation>
    <scope>NUCLEOTIDE SEQUENCE [LARGE SCALE GENOMIC DNA]</scope>
</reference>
<keyword evidence="2" id="KW-1185">Reference proteome</keyword>
<sequence>NVVRQFGSYLPLVLKGELRGANPSTRGLGWANLWSTGCYANSSAGLLSWYGRTAAQREILLYTSSRTRFLNRTSIGERCKHREV</sequence>
<organism evidence="1 2">
    <name type="scientific">Genlisea aurea</name>
    <dbReference type="NCBI Taxonomy" id="192259"/>
    <lineage>
        <taxon>Eukaryota</taxon>
        <taxon>Viridiplantae</taxon>
        <taxon>Streptophyta</taxon>
        <taxon>Embryophyta</taxon>
        <taxon>Tracheophyta</taxon>
        <taxon>Spermatophyta</taxon>
        <taxon>Magnoliopsida</taxon>
        <taxon>eudicotyledons</taxon>
        <taxon>Gunneridae</taxon>
        <taxon>Pentapetalae</taxon>
        <taxon>asterids</taxon>
        <taxon>lamiids</taxon>
        <taxon>Lamiales</taxon>
        <taxon>Lentibulariaceae</taxon>
        <taxon>Genlisea</taxon>
    </lineage>
</organism>
<evidence type="ECO:0000313" key="1">
    <source>
        <dbReference type="EMBL" id="EPS74345.1"/>
    </source>
</evidence>
<proteinExistence type="predicted"/>
<gene>
    <name evidence="1" type="ORF">M569_00407</name>
</gene>
<evidence type="ECO:0000313" key="2">
    <source>
        <dbReference type="Proteomes" id="UP000015453"/>
    </source>
</evidence>
<name>S8D4P1_9LAMI</name>
<dbReference type="Proteomes" id="UP000015453">
    <property type="component" value="Unassembled WGS sequence"/>
</dbReference>
<accession>S8D4P1</accession>